<dbReference type="PaxDb" id="65489-OBART05G07460.1"/>
<accession>A0A0D3G4K7</accession>
<dbReference type="EnsemblPlants" id="OBART05G07460.1">
    <property type="protein sequence ID" value="OBART05G07460.1"/>
    <property type="gene ID" value="OBART05G07460"/>
</dbReference>
<dbReference type="Gramene" id="OBART05G07460.1">
    <property type="protein sequence ID" value="OBART05G07460.1"/>
    <property type="gene ID" value="OBART05G07460"/>
</dbReference>
<proteinExistence type="predicted"/>
<evidence type="ECO:0000313" key="2">
    <source>
        <dbReference type="Proteomes" id="UP000026960"/>
    </source>
</evidence>
<reference evidence="1" key="2">
    <citation type="submission" date="2015-03" db="UniProtKB">
        <authorList>
            <consortium name="EnsemblPlants"/>
        </authorList>
    </citation>
    <scope>IDENTIFICATION</scope>
</reference>
<keyword evidence="2" id="KW-1185">Reference proteome</keyword>
<dbReference type="HOGENOM" id="CLU_2779853_0_0_1"/>
<organism evidence="1">
    <name type="scientific">Oryza barthii</name>
    <dbReference type="NCBI Taxonomy" id="65489"/>
    <lineage>
        <taxon>Eukaryota</taxon>
        <taxon>Viridiplantae</taxon>
        <taxon>Streptophyta</taxon>
        <taxon>Embryophyta</taxon>
        <taxon>Tracheophyta</taxon>
        <taxon>Spermatophyta</taxon>
        <taxon>Magnoliopsida</taxon>
        <taxon>Liliopsida</taxon>
        <taxon>Poales</taxon>
        <taxon>Poaceae</taxon>
        <taxon>BOP clade</taxon>
        <taxon>Oryzoideae</taxon>
        <taxon>Oryzeae</taxon>
        <taxon>Oryzinae</taxon>
        <taxon>Oryza</taxon>
    </lineage>
</organism>
<dbReference type="AlphaFoldDB" id="A0A0D3G4K7"/>
<sequence length="83" mass="8730">MAATVIAMRAADLAVGWVWASPCPQNLKEAGLLPPSSSSSRCRGGGRPSASFLFSPDVAELDSLLPPRQATAVESFIYVELPL</sequence>
<name>A0A0D3G4K7_9ORYZ</name>
<evidence type="ECO:0000313" key="1">
    <source>
        <dbReference type="EnsemblPlants" id="OBART05G07460.1"/>
    </source>
</evidence>
<dbReference type="Proteomes" id="UP000026960">
    <property type="component" value="Chromosome 5"/>
</dbReference>
<protein>
    <submittedName>
        <fullName evidence="1">Uncharacterized protein</fullName>
    </submittedName>
</protein>
<reference evidence="1" key="1">
    <citation type="journal article" date="2009" name="Rice">
        <title>De Novo Next Generation Sequencing of Plant Genomes.</title>
        <authorList>
            <person name="Rounsley S."/>
            <person name="Marri P.R."/>
            <person name="Yu Y."/>
            <person name="He R."/>
            <person name="Sisneros N."/>
            <person name="Goicoechea J.L."/>
            <person name="Lee S.J."/>
            <person name="Angelova A."/>
            <person name="Kudrna D."/>
            <person name="Luo M."/>
            <person name="Affourtit J."/>
            <person name="Desany B."/>
            <person name="Knight J."/>
            <person name="Niazi F."/>
            <person name="Egholm M."/>
            <person name="Wing R.A."/>
        </authorList>
    </citation>
    <scope>NUCLEOTIDE SEQUENCE [LARGE SCALE GENOMIC DNA]</scope>
    <source>
        <strain evidence="1">cv. IRGC 105608</strain>
    </source>
</reference>